<evidence type="ECO:0000313" key="3">
    <source>
        <dbReference type="Proteomes" id="UP001151699"/>
    </source>
</evidence>
<reference evidence="2" key="1">
    <citation type="submission" date="2022-07" db="EMBL/GenBank/DDBJ databases">
        <authorList>
            <person name="Trinca V."/>
            <person name="Uliana J.V.C."/>
            <person name="Torres T.T."/>
            <person name="Ward R.J."/>
            <person name="Monesi N."/>
        </authorList>
    </citation>
    <scope>NUCLEOTIDE SEQUENCE</scope>
    <source>
        <strain evidence="2">HSMRA1968</strain>
        <tissue evidence="2">Whole embryos</tissue>
    </source>
</reference>
<organism evidence="2 3">
    <name type="scientific">Pseudolycoriella hygida</name>
    <dbReference type="NCBI Taxonomy" id="35572"/>
    <lineage>
        <taxon>Eukaryota</taxon>
        <taxon>Metazoa</taxon>
        <taxon>Ecdysozoa</taxon>
        <taxon>Arthropoda</taxon>
        <taxon>Hexapoda</taxon>
        <taxon>Insecta</taxon>
        <taxon>Pterygota</taxon>
        <taxon>Neoptera</taxon>
        <taxon>Endopterygota</taxon>
        <taxon>Diptera</taxon>
        <taxon>Nematocera</taxon>
        <taxon>Sciaroidea</taxon>
        <taxon>Sciaridae</taxon>
        <taxon>Pseudolycoriella</taxon>
    </lineage>
</organism>
<evidence type="ECO:0000256" key="1">
    <source>
        <dbReference type="SAM" id="Phobius"/>
    </source>
</evidence>
<feature type="transmembrane region" description="Helical" evidence="1">
    <location>
        <begin position="6"/>
        <end position="23"/>
    </location>
</feature>
<sequence>MATHNLAPFGILLNIFVCILYVANTFKNSSVSALLSSFAIVPLHFDLNRIPPYHRGFRKEQNLIRYFQYKKFSRLHQAPTVCEGKSLLNGITDKNSFRRCAATHFQLLEWKITEKFSSSVWNNVVSESPAIMKNSTLTLNDGSKWISRFQEIMSLTRRFQSIKITLHSSKQPYYLEKWTENAINLLLERRHIGIVSYYEKFHTYPERWKQMDITI</sequence>
<keyword evidence="1" id="KW-0472">Membrane</keyword>
<comment type="caution">
    <text evidence="2">The sequence shown here is derived from an EMBL/GenBank/DDBJ whole genome shotgun (WGS) entry which is preliminary data.</text>
</comment>
<proteinExistence type="predicted"/>
<accession>A0A9Q0NEM9</accession>
<keyword evidence="1" id="KW-0812">Transmembrane</keyword>
<dbReference type="OrthoDB" id="9970076at2759"/>
<dbReference type="Proteomes" id="UP001151699">
    <property type="component" value="Chromosome A"/>
</dbReference>
<keyword evidence="3" id="KW-1185">Reference proteome</keyword>
<gene>
    <name evidence="2" type="ORF">Bhyg_03767</name>
</gene>
<dbReference type="EMBL" id="WJQU01000001">
    <property type="protein sequence ID" value="KAJ6648537.1"/>
    <property type="molecule type" value="Genomic_DNA"/>
</dbReference>
<protein>
    <submittedName>
        <fullName evidence="2">Uncharacterized protein</fullName>
    </submittedName>
</protein>
<keyword evidence="1" id="KW-1133">Transmembrane helix</keyword>
<name>A0A9Q0NEM9_9DIPT</name>
<evidence type="ECO:0000313" key="2">
    <source>
        <dbReference type="EMBL" id="KAJ6648537.1"/>
    </source>
</evidence>
<dbReference type="AlphaFoldDB" id="A0A9Q0NEM9"/>